<reference evidence="1 2" key="1">
    <citation type="submission" date="2015-09" db="EMBL/GenBank/DDBJ databases">
        <authorList>
            <consortium name="Pathogen Informatics"/>
        </authorList>
    </citation>
    <scope>NUCLEOTIDE SEQUENCE [LARGE SCALE GENOMIC DNA]</scope>
    <source>
        <strain evidence="1 2">2789STDY5608838</strain>
    </source>
</reference>
<name>A0A173ZVV7_9FIRM</name>
<protein>
    <submittedName>
        <fullName evidence="1">Uncharacterized protein</fullName>
    </submittedName>
</protein>
<dbReference type="RefSeq" id="WP_055053104.1">
    <property type="nucleotide sequence ID" value="NZ_CYZA01000006.1"/>
</dbReference>
<dbReference type="AlphaFoldDB" id="A0A173ZVV7"/>
<evidence type="ECO:0000313" key="1">
    <source>
        <dbReference type="EMBL" id="CUN79769.1"/>
    </source>
</evidence>
<dbReference type="EMBL" id="CYZA01000006">
    <property type="protein sequence ID" value="CUN79769.1"/>
    <property type="molecule type" value="Genomic_DNA"/>
</dbReference>
<sequence length="230" mass="26696">MAKYLMKYKGTYRLKAAIDQSTNDYPRDDSGGIDPSFDDIYIKCYGGAQIYHYGFSTLVAYIPSIGRGHNILKAIANDIGLPEYETYEELYKALEDEGTVRSIMENDKEIEFKFHARKLEYIALFLKPAIAGADISPFSTKNLPKCDYLIPEEDLAEYNAILDSMDNKDYLLVSRVTDAFLTNKLQKSKQYRTIDLKKDMKKKCLKTKEYIHSLGEWNKYIEYLKKEIYK</sequence>
<accession>A0A173ZVV7</accession>
<proteinExistence type="predicted"/>
<dbReference type="Proteomes" id="UP000095447">
    <property type="component" value="Unassembled WGS sequence"/>
</dbReference>
<evidence type="ECO:0000313" key="2">
    <source>
        <dbReference type="Proteomes" id="UP000095447"/>
    </source>
</evidence>
<gene>
    <name evidence="1" type="ORF">ERS852395_01343</name>
</gene>
<organism evidence="1 2">
    <name type="scientific">Blautia obeum</name>
    <dbReference type="NCBI Taxonomy" id="40520"/>
    <lineage>
        <taxon>Bacteria</taxon>
        <taxon>Bacillati</taxon>
        <taxon>Bacillota</taxon>
        <taxon>Clostridia</taxon>
        <taxon>Lachnospirales</taxon>
        <taxon>Lachnospiraceae</taxon>
        <taxon>Blautia</taxon>
    </lineage>
</organism>